<sequence length="46" mass="5451">MLYTVSTLLCMALLYRVKQENCIVYYWSLPHGDQRMPEGSHRPRHG</sequence>
<accession>A0ABN9AK92</accession>
<gene>
    <name evidence="2" type="ORF">SPARVUS_LOCUS547054</name>
</gene>
<feature type="chain" id="PRO_5045941207" evidence="1">
    <location>
        <begin position="20"/>
        <end position="46"/>
    </location>
</feature>
<reference evidence="2" key="1">
    <citation type="submission" date="2023-05" db="EMBL/GenBank/DDBJ databases">
        <authorList>
            <person name="Stuckert A."/>
        </authorList>
    </citation>
    <scope>NUCLEOTIDE SEQUENCE</scope>
</reference>
<keyword evidence="1" id="KW-0732">Signal</keyword>
<dbReference type="Proteomes" id="UP001162483">
    <property type="component" value="Unassembled WGS sequence"/>
</dbReference>
<feature type="non-terminal residue" evidence="2">
    <location>
        <position position="46"/>
    </location>
</feature>
<evidence type="ECO:0000313" key="2">
    <source>
        <dbReference type="EMBL" id="CAI9534203.1"/>
    </source>
</evidence>
<dbReference type="EMBL" id="CATNWA010000185">
    <property type="protein sequence ID" value="CAI9534203.1"/>
    <property type="molecule type" value="Genomic_DNA"/>
</dbReference>
<name>A0ABN9AK92_9NEOB</name>
<organism evidence="2 3">
    <name type="scientific">Staurois parvus</name>
    <dbReference type="NCBI Taxonomy" id="386267"/>
    <lineage>
        <taxon>Eukaryota</taxon>
        <taxon>Metazoa</taxon>
        <taxon>Chordata</taxon>
        <taxon>Craniata</taxon>
        <taxon>Vertebrata</taxon>
        <taxon>Euteleostomi</taxon>
        <taxon>Amphibia</taxon>
        <taxon>Batrachia</taxon>
        <taxon>Anura</taxon>
        <taxon>Neobatrachia</taxon>
        <taxon>Ranoidea</taxon>
        <taxon>Ranidae</taxon>
        <taxon>Staurois</taxon>
    </lineage>
</organism>
<protein>
    <submittedName>
        <fullName evidence="2">Uncharacterized protein</fullName>
    </submittedName>
</protein>
<evidence type="ECO:0000256" key="1">
    <source>
        <dbReference type="SAM" id="SignalP"/>
    </source>
</evidence>
<proteinExistence type="predicted"/>
<feature type="signal peptide" evidence="1">
    <location>
        <begin position="1"/>
        <end position="19"/>
    </location>
</feature>
<evidence type="ECO:0000313" key="3">
    <source>
        <dbReference type="Proteomes" id="UP001162483"/>
    </source>
</evidence>
<comment type="caution">
    <text evidence="2">The sequence shown here is derived from an EMBL/GenBank/DDBJ whole genome shotgun (WGS) entry which is preliminary data.</text>
</comment>
<keyword evidence="3" id="KW-1185">Reference proteome</keyword>